<feature type="domain" description="Peptidase M28" evidence="4">
    <location>
        <begin position="114"/>
        <end position="371"/>
    </location>
</feature>
<evidence type="ECO:0000259" key="4">
    <source>
        <dbReference type="Pfam" id="PF04389"/>
    </source>
</evidence>
<dbReference type="EMBL" id="KN824291">
    <property type="protein sequence ID" value="KIM28772.1"/>
    <property type="molecule type" value="Genomic_DNA"/>
</dbReference>
<keyword evidence="1" id="KW-0808">Transferase</keyword>
<evidence type="ECO:0000313" key="6">
    <source>
        <dbReference type="Proteomes" id="UP000054097"/>
    </source>
</evidence>
<dbReference type="Gene3D" id="3.40.630.10">
    <property type="entry name" value="Zn peptidases"/>
    <property type="match status" value="1"/>
</dbReference>
<reference evidence="6" key="2">
    <citation type="submission" date="2015-01" db="EMBL/GenBank/DDBJ databases">
        <title>Evolutionary Origins and Diversification of the Mycorrhizal Mutualists.</title>
        <authorList>
            <consortium name="DOE Joint Genome Institute"/>
            <consortium name="Mycorrhizal Genomics Consortium"/>
            <person name="Kohler A."/>
            <person name="Kuo A."/>
            <person name="Nagy L.G."/>
            <person name="Floudas D."/>
            <person name="Copeland A."/>
            <person name="Barry K.W."/>
            <person name="Cichocki N."/>
            <person name="Veneault-Fourrey C."/>
            <person name="LaButti K."/>
            <person name="Lindquist E.A."/>
            <person name="Lipzen A."/>
            <person name="Lundell T."/>
            <person name="Morin E."/>
            <person name="Murat C."/>
            <person name="Riley R."/>
            <person name="Ohm R."/>
            <person name="Sun H."/>
            <person name="Tunlid A."/>
            <person name="Henrissat B."/>
            <person name="Grigoriev I.V."/>
            <person name="Hibbett D.S."/>
            <person name="Martin F."/>
        </authorList>
    </citation>
    <scope>NUCLEOTIDE SEQUENCE [LARGE SCALE GENOMIC DNA]</scope>
    <source>
        <strain evidence="6">MAFF 305830</strain>
    </source>
</reference>
<dbReference type="Proteomes" id="UP000054097">
    <property type="component" value="Unassembled WGS sequence"/>
</dbReference>
<dbReference type="CDD" id="cd03880">
    <property type="entry name" value="M28_QC_like"/>
    <property type="match status" value="1"/>
</dbReference>
<dbReference type="OrthoDB" id="3907302at2759"/>
<dbReference type="PANTHER" id="PTHR12283:SF6">
    <property type="entry name" value="GLUTAMINYL-PEPTIDE CYCLOTRANSFERASE-RELATED"/>
    <property type="match status" value="1"/>
</dbReference>
<dbReference type="GO" id="GO:0006508">
    <property type="term" value="P:proteolysis"/>
    <property type="evidence" value="ECO:0007669"/>
    <property type="project" value="UniProtKB-KW"/>
</dbReference>
<gene>
    <name evidence="5" type="ORF">M408DRAFT_69105</name>
</gene>
<dbReference type="AlphaFoldDB" id="A0A0C2XI55"/>
<dbReference type="EC" id="3.4.-.-" evidence="3"/>
<reference evidence="5 6" key="1">
    <citation type="submission" date="2014-04" db="EMBL/GenBank/DDBJ databases">
        <authorList>
            <consortium name="DOE Joint Genome Institute"/>
            <person name="Kuo A."/>
            <person name="Zuccaro A."/>
            <person name="Kohler A."/>
            <person name="Nagy L.G."/>
            <person name="Floudas D."/>
            <person name="Copeland A."/>
            <person name="Barry K.W."/>
            <person name="Cichocki N."/>
            <person name="Veneault-Fourrey C."/>
            <person name="LaButti K."/>
            <person name="Lindquist E.A."/>
            <person name="Lipzen A."/>
            <person name="Lundell T."/>
            <person name="Morin E."/>
            <person name="Murat C."/>
            <person name="Sun H."/>
            <person name="Tunlid A."/>
            <person name="Henrissat B."/>
            <person name="Grigoriev I.V."/>
            <person name="Hibbett D.S."/>
            <person name="Martin F."/>
            <person name="Nordberg H.P."/>
            <person name="Cantor M.N."/>
            <person name="Hua S.X."/>
        </authorList>
    </citation>
    <scope>NUCLEOTIDE SEQUENCE [LARGE SCALE GENOMIC DNA]</scope>
    <source>
        <strain evidence="5 6">MAFF 305830</strain>
    </source>
</reference>
<protein>
    <recommendedName>
        <fullName evidence="3">Peptide hydrolase</fullName>
        <ecNumber evidence="3">3.4.-.-</ecNumber>
    </recommendedName>
</protein>
<name>A0A0C2XI55_SERVB</name>
<dbReference type="STRING" id="933852.A0A0C2XI55"/>
<evidence type="ECO:0000256" key="3">
    <source>
        <dbReference type="RuleBase" id="RU361240"/>
    </source>
</evidence>
<comment type="similarity">
    <text evidence="3">Belongs to the peptidase M28 family.</text>
</comment>
<keyword evidence="3" id="KW-0862">Zinc</keyword>
<sequence length="400" mass="45366">MWASVGLLPCSILTLLFTSTATLAASFHVEPRSLTTFSDTDIVSLGTTPDPLKHIDPYNPHSHLYRILIPRAPDTENNTFVRNHIVTTLRDLDWHVEEDAFEDNTPYGKKRFTNVIATKDPHAPRRIILSAHFDSKFFPSAPMNQFVGATDSAAPCAMLLDLAEALNPMLDARMHRMDHDQLDDEEQEASETTLQLVFFDGEEAFENWTDTDSVYGARHLAERWSSEFVSPLQARKLRGVATQLDSIEHLVLLDLLGAKQPIIQSYYTSTAWLFDGMVAAEHRLGLLGLFNEQSTTNAEGGEWHTWSSFFKPRTSFEHQSGGIQDDHIPFVKRGVNILHVIANPFPRVWHTINDDATALDLPTMKRWTLIFRIFTAEYLRLRMSDRSSTRLVKDELVSTS</sequence>
<accession>A0A0C2XI55</accession>
<dbReference type="GO" id="GO:0008233">
    <property type="term" value="F:peptidase activity"/>
    <property type="evidence" value="ECO:0007669"/>
    <property type="project" value="UniProtKB-KW"/>
</dbReference>
<keyword evidence="6" id="KW-1185">Reference proteome</keyword>
<evidence type="ECO:0000256" key="2">
    <source>
        <dbReference type="ARBA" id="ARBA00023315"/>
    </source>
</evidence>
<keyword evidence="3" id="KW-0645">Protease</keyword>
<proteinExistence type="inferred from homology"/>
<dbReference type="InterPro" id="IPR037457">
    <property type="entry name" value="M28_QC"/>
</dbReference>
<dbReference type="InterPro" id="IPR040234">
    <property type="entry name" value="QC/QCL"/>
</dbReference>
<feature type="signal peptide" evidence="3">
    <location>
        <begin position="1"/>
        <end position="24"/>
    </location>
</feature>
<keyword evidence="3" id="KW-0732">Signal</keyword>
<dbReference type="Pfam" id="PF04389">
    <property type="entry name" value="Peptidase_M28"/>
    <property type="match status" value="1"/>
</dbReference>
<dbReference type="GO" id="GO:0008270">
    <property type="term" value="F:zinc ion binding"/>
    <property type="evidence" value="ECO:0007669"/>
    <property type="project" value="TreeGrafter"/>
</dbReference>
<dbReference type="PANTHER" id="PTHR12283">
    <property type="entry name" value="GLUTAMINYL-PEPTIDE CYCLOTRANSFERASE"/>
    <property type="match status" value="1"/>
</dbReference>
<evidence type="ECO:0000313" key="5">
    <source>
        <dbReference type="EMBL" id="KIM28772.1"/>
    </source>
</evidence>
<dbReference type="SUPFAM" id="SSF53187">
    <property type="entry name" value="Zn-dependent exopeptidases"/>
    <property type="match status" value="1"/>
</dbReference>
<keyword evidence="2" id="KW-0012">Acyltransferase</keyword>
<evidence type="ECO:0000256" key="1">
    <source>
        <dbReference type="ARBA" id="ARBA00022679"/>
    </source>
</evidence>
<dbReference type="GO" id="GO:0016603">
    <property type="term" value="F:glutaminyl-peptide cyclotransferase activity"/>
    <property type="evidence" value="ECO:0007669"/>
    <property type="project" value="InterPro"/>
</dbReference>
<organism evidence="5 6">
    <name type="scientific">Serendipita vermifera MAFF 305830</name>
    <dbReference type="NCBI Taxonomy" id="933852"/>
    <lineage>
        <taxon>Eukaryota</taxon>
        <taxon>Fungi</taxon>
        <taxon>Dikarya</taxon>
        <taxon>Basidiomycota</taxon>
        <taxon>Agaricomycotina</taxon>
        <taxon>Agaricomycetes</taxon>
        <taxon>Sebacinales</taxon>
        <taxon>Serendipitaceae</taxon>
        <taxon>Serendipita</taxon>
    </lineage>
</organism>
<feature type="chain" id="PRO_5005111246" description="Peptide hydrolase" evidence="3">
    <location>
        <begin position="25"/>
        <end position="400"/>
    </location>
</feature>
<dbReference type="FunFam" id="3.40.630.10:FF:000081">
    <property type="entry name" value="Peptide hydrolase"/>
    <property type="match status" value="1"/>
</dbReference>
<keyword evidence="3" id="KW-0479">Metal-binding</keyword>
<keyword evidence="3" id="KW-0378">Hydrolase</keyword>
<dbReference type="InterPro" id="IPR007484">
    <property type="entry name" value="Peptidase_M28"/>
</dbReference>
<dbReference type="HOGENOM" id="CLU_045003_1_2_1"/>